<dbReference type="EC" id="2.7.13.3" evidence="16"/>
<evidence type="ECO:0000256" key="2">
    <source>
        <dbReference type="ARBA" id="ARBA00001966"/>
    </source>
</evidence>
<dbReference type="PIRSF" id="PIRSF037432">
    <property type="entry name" value="STHK_NreB"/>
    <property type="match status" value="1"/>
</dbReference>
<evidence type="ECO:0000256" key="11">
    <source>
        <dbReference type="ARBA" id="ARBA00022840"/>
    </source>
</evidence>
<dbReference type="GO" id="GO:0046983">
    <property type="term" value="F:protein dimerization activity"/>
    <property type="evidence" value="ECO:0007669"/>
    <property type="project" value="InterPro"/>
</dbReference>
<dbReference type="EMBL" id="CP019323">
    <property type="protein sequence ID" value="APX72652.1"/>
    <property type="molecule type" value="Genomic_DNA"/>
</dbReference>
<keyword evidence="10 16" id="KW-0418">Kinase</keyword>
<dbReference type="Gene3D" id="1.20.5.1930">
    <property type="match status" value="1"/>
</dbReference>
<dbReference type="CDD" id="cd16917">
    <property type="entry name" value="HATPase_UhpB-NarQ-NarX-like"/>
    <property type="match status" value="1"/>
</dbReference>
<dbReference type="InterPro" id="IPR005467">
    <property type="entry name" value="His_kinase_dom"/>
</dbReference>
<evidence type="ECO:0000256" key="8">
    <source>
        <dbReference type="ARBA" id="ARBA00022723"/>
    </source>
</evidence>
<evidence type="ECO:0000256" key="4">
    <source>
        <dbReference type="ARBA" id="ARBA00022485"/>
    </source>
</evidence>
<dbReference type="PROSITE" id="PS50109">
    <property type="entry name" value="HIS_KIN"/>
    <property type="match status" value="1"/>
</dbReference>
<evidence type="ECO:0000256" key="6">
    <source>
        <dbReference type="ARBA" id="ARBA00022553"/>
    </source>
</evidence>
<dbReference type="GO" id="GO:0051539">
    <property type="term" value="F:4 iron, 4 sulfur cluster binding"/>
    <property type="evidence" value="ECO:0007669"/>
    <property type="project" value="UniProtKB-KW"/>
</dbReference>
<keyword evidence="4" id="KW-0004">4Fe-4S</keyword>
<comment type="cofactor">
    <cofactor evidence="2">
        <name>[4Fe-4S] cluster</name>
        <dbReference type="ChEBI" id="CHEBI:49883"/>
    </cofactor>
</comment>
<sequence length="340" mass="38397">MLETTQWINNYFNESTDAIMIFKDNELIVSNHMAKELQEELKMNPKYLLEVADSSIKQKFSPTENCFDCIIQNKMKQVSIPITLAKDMPHPLSYFMIYNVIDKDSHVFSLTLKNRGTINRMDQLAQQRKLTQYVNRANENERKRISEDLHDSIAQGVYSAIMGVRRLNNTEMSNDDLNQLTGVIQSQLNDTLTEVKRMALDIRPSVLDSFGLLSALRVLSKRLEENSGVEINVIGSADTSGLSNDIQSVLYRIAQEAINNALKHANADEISILLVSHDHFITLEVIDDGDGFDVPKHQTFNGRSLGLMNMNERVKALNGAFNIKSTVNEGTTVTVKFPIV</sequence>
<evidence type="ECO:0000256" key="15">
    <source>
        <dbReference type="ARBA" id="ARBA00024827"/>
    </source>
</evidence>
<evidence type="ECO:0000256" key="7">
    <source>
        <dbReference type="ARBA" id="ARBA00022679"/>
    </source>
</evidence>
<dbReference type="OrthoDB" id="9760839at2"/>
<evidence type="ECO:0000256" key="12">
    <source>
        <dbReference type="ARBA" id="ARBA00023004"/>
    </source>
</evidence>
<keyword evidence="20" id="KW-1185">Reference proteome</keyword>
<keyword evidence="6 17" id="KW-0597">Phosphoprotein</keyword>
<dbReference type="InterPro" id="IPR017203">
    <property type="entry name" value="Sig_transdc_His_kinase_NreB"/>
</dbReference>
<dbReference type="InterPro" id="IPR004358">
    <property type="entry name" value="Sig_transdc_His_kin-like_C"/>
</dbReference>
<evidence type="ECO:0000256" key="5">
    <source>
        <dbReference type="ARBA" id="ARBA00022490"/>
    </source>
</evidence>
<dbReference type="SMART" id="SM00387">
    <property type="entry name" value="HATPase_c"/>
    <property type="match status" value="1"/>
</dbReference>
<evidence type="ECO:0000256" key="17">
    <source>
        <dbReference type="PIRSR" id="PIRSR037432-51"/>
    </source>
</evidence>
<comment type="catalytic activity">
    <reaction evidence="1 16">
        <text>ATP + protein L-histidine = ADP + protein N-phospho-L-histidine.</text>
        <dbReference type="EC" id="2.7.13.3"/>
    </reaction>
</comment>
<dbReference type="Pfam" id="PF07730">
    <property type="entry name" value="HisKA_3"/>
    <property type="match status" value="1"/>
</dbReference>
<keyword evidence="7 16" id="KW-0808">Transferase</keyword>
<dbReference type="PANTHER" id="PTHR24421">
    <property type="entry name" value="NITRATE/NITRITE SENSOR PROTEIN NARX-RELATED"/>
    <property type="match status" value="1"/>
</dbReference>
<keyword evidence="12" id="KW-0408">Iron</keyword>
<dbReference type="GO" id="GO:0005506">
    <property type="term" value="F:iron ion binding"/>
    <property type="evidence" value="ECO:0007669"/>
    <property type="project" value="InterPro"/>
</dbReference>
<protein>
    <recommendedName>
        <fullName evidence="16">Sensor histidine kinase</fullName>
        <ecNumber evidence="16">2.7.13.3</ecNumber>
    </recommendedName>
</protein>
<evidence type="ECO:0000313" key="19">
    <source>
        <dbReference type="EMBL" id="APX72652.1"/>
    </source>
</evidence>
<keyword evidence="5" id="KW-0963">Cytoplasm</keyword>
<dbReference type="Proteomes" id="UP000187499">
    <property type="component" value="Chromosome"/>
</dbReference>
<evidence type="ECO:0000259" key="18">
    <source>
        <dbReference type="PROSITE" id="PS50109"/>
    </source>
</evidence>
<keyword evidence="9 16" id="KW-0547">Nucleotide-binding</keyword>
<dbReference type="InterPro" id="IPR036890">
    <property type="entry name" value="HATPase_C_sf"/>
</dbReference>
<keyword evidence="11 16" id="KW-0067">ATP-binding</keyword>
<name>A0A1P8Q478_9LACO</name>
<comment type="subcellular location">
    <subcellularLocation>
        <location evidence="3">Cytoplasm</location>
    </subcellularLocation>
</comment>
<dbReference type="SUPFAM" id="SSF55874">
    <property type="entry name" value="ATPase domain of HSP90 chaperone/DNA topoisomerase II/histidine kinase"/>
    <property type="match status" value="1"/>
</dbReference>
<dbReference type="GO" id="GO:0000155">
    <property type="term" value="F:phosphorelay sensor kinase activity"/>
    <property type="evidence" value="ECO:0007669"/>
    <property type="project" value="InterPro"/>
</dbReference>
<dbReference type="KEGG" id="lalw:BTM29_08850"/>
<evidence type="ECO:0000256" key="3">
    <source>
        <dbReference type="ARBA" id="ARBA00004496"/>
    </source>
</evidence>
<keyword evidence="14" id="KW-0411">Iron-sulfur</keyword>
<keyword evidence="8" id="KW-0479">Metal-binding</keyword>
<evidence type="ECO:0000256" key="9">
    <source>
        <dbReference type="ARBA" id="ARBA00022741"/>
    </source>
</evidence>
<evidence type="ECO:0000256" key="16">
    <source>
        <dbReference type="PIRNR" id="PIRNR037432"/>
    </source>
</evidence>
<dbReference type="GO" id="GO:0005524">
    <property type="term" value="F:ATP binding"/>
    <property type="evidence" value="ECO:0007669"/>
    <property type="project" value="UniProtKB-KW"/>
</dbReference>
<dbReference type="InterPro" id="IPR011712">
    <property type="entry name" value="Sig_transdc_His_kin_sub3_dim/P"/>
</dbReference>
<dbReference type="RefSeq" id="WP_076616303.1">
    <property type="nucleotide sequence ID" value="NZ_CP019323.1"/>
</dbReference>
<gene>
    <name evidence="19" type="ORF">BTM29_08850</name>
</gene>
<evidence type="ECO:0000256" key="13">
    <source>
        <dbReference type="ARBA" id="ARBA00023012"/>
    </source>
</evidence>
<comment type="function">
    <text evidence="15">Member of the two-component regulatory system NreB/NreC involved in the control of dissimilatory nitrate/nitrite reduction in response to oxygen. NreB functions as a direct oxygen sensor histidine kinase which is autophosphorylated, in the absence of oxygen, probably at the conserved histidine residue, and transfers its phosphate group probably to a conserved aspartate residue of NreC. NreB/NreC activates the expression of the nitrate (narGHJI) and nitrite (nir) reductase operons, as well as the putative nitrate transporter gene narT.</text>
</comment>
<proteinExistence type="predicted"/>
<dbReference type="AlphaFoldDB" id="A0A1P8Q478"/>
<dbReference type="InterPro" id="IPR050482">
    <property type="entry name" value="Sensor_HK_TwoCompSys"/>
</dbReference>
<evidence type="ECO:0000256" key="1">
    <source>
        <dbReference type="ARBA" id="ARBA00000085"/>
    </source>
</evidence>
<evidence type="ECO:0000313" key="20">
    <source>
        <dbReference type="Proteomes" id="UP000187499"/>
    </source>
</evidence>
<accession>A0A1P8Q478</accession>
<keyword evidence="13 16" id="KW-0902">Two-component regulatory system</keyword>
<dbReference type="InterPro" id="IPR003594">
    <property type="entry name" value="HATPase_dom"/>
</dbReference>
<evidence type="ECO:0000256" key="10">
    <source>
        <dbReference type="ARBA" id="ARBA00022777"/>
    </source>
</evidence>
<comment type="PTM">
    <text evidence="17">Autophosphorylated.</text>
</comment>
<dbReference type="Gene3D" id="3.30.565.10">
    <property type="entry name" value="Histidine kinase-like ATPase, C-terminal domain"/>
    <property type="match status" value="1"/>
</dbReference>
<feature type="domain" description="Histidine kinase" evidence="18">
    <location>
        <begin position="152"/>
        <end position="340"/>
    </location>
</feature>
<dbReference type="GO" id="GO:0016020">
    <property type="term" value="C:membrane"/>
    <property type="evidence" value="ECO:0007669"/>
    <property type="project" value="InterPro"/>
</dbReference>
<dbReference type="PANTHER" id="PTHR24421:SF10">
    <property type="entry name" value="NITRATE_NITRITE SENSOR PROTEIN NARQ"/>
    <property type="match status" value="1"/>
</dbReference>
<dbReference type="STRING" id="1847728.BTM29_08850"/>
<dbReference type="Pfam" id="PF02518">
    <property type="entry name" value="HATPase_c"/>
    <property type="match status" value="1"/>
</dbReference>
<evidence type="ECO:0000256" key="14">
    <source>
        <dbReference type="ARBA" id="ARBA00023014"/>
    </source>
</evidence>
<reference evidence="20" key="1">
    <citation type="submission" date="2016-12" db="EMBL/GenBank/DDBJ databases">
        <authorList>
            <person name="Jung M.Y."/>
            <person name="Lee S.H."/>
        </authorList>
    </citation>
    <scope>NUCLEOTIDE SEQUENCE [LARGE SCALE GENOMIC DNA]</scope>
    <source>
        <strain evidence="20">WiKim39</strain>
    </source>
</reference>
<dbReference type="PRINTS" id="PR00344">
    <property type="entry name" value="BCTRLSENSOR"/>
</dbReference>
<dbReference type="GO" id="GO:0005737">
    <property type="term" value="C:cytoplasm"/>
    <property type="evidence" value="ECO:0007669"/>
    <property type="project" value="UniProtKB-SubCell"/>
</dbReference>
<feature type="modified residue" description="Phosphohistidine; by autocatalysis" evidence="17">
    <location>
        <position position="150"/>
    </location>
</feature>
<organism evidence="19 20">
    <name type="scientific">Companilactobacillus allii</name>
    <dbReference type="NCBI Taxonomy" id="1847728"/>
    <lineage>
        <taxon>Bacteria</taxon>
        <taxon>Bacillati</taxon>
        <taxon>Bacillota</taxon>
        <taxon>Bacilli</taxon>
        <taxon>Lactobacillales</taxon>
        <taxon>Lactobacillaceae</taxon>
        <taxon>Companilactobacillus</taxon>
    </lineage>
</organism>